<evidence type="ECO:0000256" key="1">
    <source>
        <dbReference type="SAM" id="Phobius"/>
    </source>
</evidence>
<feature type="transmembrane region" description="Helical" evidence="1">
    <location>
        <begin position="44"/>
        <end position="64"/>
    </location>
</feature>
<sequence length="147" mass="16971">MEVTIEMEYHCLLWSFVLGAFVYGEYEVFRLIRRIFSNSFISNFICDILFMTAAGFSVFTFALGFSSGVVRWYTIFACAFSFAVLRLTIGQLTGKLYGFIFTAAAKISAAVKKFFQKFLKTLLKNINKMLYNIVKVYRKIFLSKGKR</sequence>
<comment type="caution">
    <text evidence="2">The sequence shown here is derived from an EMBL/GenBank/DDBJ whole genome shotgun (WGS) entry which is preliminary data.</text>
</comment>
<organism evidence="2 3">
    <name type="scientific">Candidatus Limousia pullorum</name>
    <dbReference type="NCBI Taxonomy" id="2840860"/>
    <lineage>
        <taxon>Bacteria</taxon>
        <taxon>Bacillati</taxon>
        <taxon>Bacillota</taxon>
        <taxon>Clostridia</taxon>
        <taxon>Eubacteriales</taxon>
        <taxon>Oscillospiraceae</taxon>
        <taxon>Oscillospiraceae incertae sedis</taxon>
        <taxon>Candidatus Limousia</taxon>
    </lineage>
</organism>
<evidence type="ECO:0000313" key="2">
    <source>
        <dbReference type="EMBL" id="HIU50728.1"/>
    </source>
</evidence>
<dbReference type="EMBL" id="DVNG01000104">
    <property type="protein sequence ID" value="HIU50728.1"/>
    <property type="molecule type" value="Genomic_DNA"/>
</dbReference>
<keyword evidence="1" id="KW-0472">Membrane</keyword>
<accession>A0A9D1LZ06</accession>
<dbReference type="Proteomes" id="UP000824118">
    <property type="component" value="Unassembled WGS sequence"/>
</dbReference>
<protein>
    <submittedName>
        <fullName evidence="2">Spore cortex biosynthesis protein YabQ</fullName>
    </submittedName>
</protein>
<dbReference type="AlphaFoldDB" id="A0A9D1LZ06"/>
<keyword evidence="1" id="KW-0812">Transmembrane</keyword>
<dbReference type="NCBIfam" id="TIGR02893">
    <property type="entry name" value="spore_yabQ"/>
    <property type="match status" value="1"/>
</dbReference>
<feature type="transmembrane region" description="Helical" evidence="1">
    <location>
        <begin position="70"/>
        <end position="89"/>
    </location>
</feature>
<keyword evidence="1" id="KW-1133">Transmembrane helix</keyword>
<dbReference type="InterPro" id="IPR019074">
    <property type="entry name" value="YabQ"/>
</dbReference>
<reference evidence="2" key="2">
    <citation type="journal article" date="2021" name="PeerJ">
        <title>Extensive microbial diversity within the chicken gut microbiome revealed by metagenomics and culture.</title>
        <authorList>
            <person name="Gilroy R."/>
            <person name="Ravi A."/>
            <person name="Getino M."/>
            <person name="Pursley I."/>
            <person name="Horton D.L."/>
            <person name="Alikhan N.F."/>
            <person name="Baker D."/>
            <person name="Gharbi K."/>
            <person name="Hall N."/>
            <person name="Watson M."/>
            <person name="Adriaenssens E.M."/>
            <person name="Foster-Nyarko E."/>
            <person name="Jarju S."/>
            <person name="Secka A."/>
            <person name="Antonio M."/>
            <person name="Oren A."/>
            <person name="Chaudhuri R.R."/>
            <person name="La Ragione R."/>
            <person name="Hildebrand F."/>
            <person name="Pallen M.J."/>
        </authorList>
    </citation>
    <scope>NUCLEOTIDE SEQUENCE</scope>
    <source>
        <strain evidence="2">ChiGjej1B1-1684</strain>
    </source>
</reference>
<reference evidence="2" key="1">
    <citation type="submission" date="2020-10" db="EMBL/GenBank/DDBJ databases">
        <authorList>
            <person name="Gilroy R."/>
        </authorList>
    </citation>
    <scope>NUCLEOTIDE SEQUENCE</scope>
    <source>
        <strain evidence="2">ChiGjej1B1-1684</strain>
    </source>
</reference>
<name>A0A9D1LZ06_9FIRM</name>
<feature type="transmembrane region" description="Helical" evidence="1">
    <location>
        <begin position="12"/>
        <end position="32"/>
    </location>
</feature>
<dbReference type="Pfam" id="PF09578">
    <property type="entry name" value="Spore_YabQ"/>
    <property type="match status" value="1"/>
</dbReference>
<evidence type="ECO:0000313" key="3">
    <source>
        <dbReference type="Proteomes" id="UP000824118"/>
    </source>
</evidence>
<gene>
    <name evidence="2" type="ORF">IAD22_06925</name>
</gene>
<proteinExistence type="predicted"/>